<dbReference type="InterPro" id="IPR001279">
    <property type="entry name" value="Metallo-B-lactamas"/>
</dbReference>
<sequence>MIQTFYFNDLRTCCYVLYDEVGECAIIDPGCIKQSEKDRLVKFIEEKHLHPRMILQTHGHFDHVMGNAFVASKWNIPTYLAAADIPQLRRSSSYGSYFGYEFGQPSEDNVRDIKDGDIINVGTIQLRVLASPGHTAGGVLFYDEKGGYVFTGDTLFCGSIGRTDLPGGDFDLLSESIRTKILPLPVDTVVYPGHGPATDIGREKMTNPFLEDIIAREIDRQQNA</sequence>
<dbReference type="PANTHER" id="PTHR46233">
    <property type="entry name" value="HYDROXYACYLGLUTATHIONE HYDROLASE GLOC"/>
    <property type="match status" value="1"/>
</dbReference>
<dbReference type="PANTHER" id="PTHR46233:SF3">
    <property type="entry name" value="HYDROXYACYLGLUTATHIONE HYDROLASE GLOC"/>
    <property type="match status" value="1"/>
</dbReference>
<dbReference type="EMBL" id="DVHI01000059">
    <property type="protein sequence ID" value="HIR62792.1"/>
    <property type="molecule type" value="Genomic_DNA"/>
</dbReference>
<evidence type="ECO:0000256" key="4">
    <source>
        <dbReference type="ARBA" id="ARBA00022833"/>
    </source>
</evidence>
<comment type="caution">
    <text evidence="6">The sequence shown here is derived from an EMBL/GenBank/DDBJ whole genome shotgun (WGS) entry which is preliminary data.</text>
</comment>
<evidence type="ECO:0000313" key="7">
    <source>
        <dbReference type="Proteomes" id="UP000886744"/>
    </source>
</evidence>
<keyword evidence="2" id="KW-0479">Metal-binding</keyword>
<dbReference type="AlphaFoldDB" id="A0A9D1E1C7"/>
<reference evidence="6" key="1">
    <citation type="submission" date="2020-10" db="EMBL/GenBank/DDBJ databases">
        <authorList>
            <person name="Gilroy R."/>
        </authorList>
    </citation>
    <scope>NUCLEOTIDE SEQUENCE</scope>
    <source>
        <strain evidence="6">ChiHjej13B12-12457</strain>
    </source>
</reference>
<dbReference type="Proteomes" id="UP000886744">
    <property type="component" value="Unassembled WGS sequence"/>
</dbReference>
<dbReference type="SMART" id="SM00849">
    <property type="entry name" value="Lactamase_B"/>
    <property type="match status" value="1"/>
</dbReference>
<accession>A0A9D1E1C7</accession>
<protein>
    <submittedName>
        <fullName evidence="6">MBL fold metallo-hydrolase</fullName>
    </submittedName>
</protein>
<keyword evidence="3" id="KW-0378">Hydrolase</keyword>
<dbReference type="Pfam" id="PF00753">
    <property type="entry name" value="Lactamase_B"/>
    <property type="match status" value="1"/>
</dbReference>
<keyword evidence="4" id="KW-0862">Zinc</keyword>
<dbReference type="Gene3D" id="3.60.15.10">
    <property type="entry name" value="Ribonuclease Z/Hydroxyacylglutathione hydrolase-like"/>
    <property type="match status" value="1"/>
</dbReference>
<evidence type="ECO:0000313" key="6">
    <source>
        <dbReference type="EMBL" id="HIR62792.1"/>
    </source>
</evidence>
<dbReference type="InterPro" id="IPR036866">
    <property type="entry name" value="RibonucZ/Hydroxyglut_hydro"/>
</dbReference>
<feature type="domain" description="Metallo-beta-lactamase" evidence="5">
    <location>
        <begin position="11"/>
        <end position="194"/>
    </location>
</feature>
<dbReference type="SUPFAM" id="SSF56281">
    <property type="entry name" value="Metallo-hydrolase/oxidoreductase"/>
    <property type="match status" value="1"/>
</dbReference>
<proteinExistence type="predicted"/>
<dbReference type="GO" id="GO:0016787">
    <property type="term" value="F:hydrolase activity"/>
    <property type="evidence" value="ECO:0007669"/>
    <property type="project" value="UniProtKB-KW"/>
</dbReference>
<evidence type="ECO:0000256" key="3">
    <source>
        <dbReference type="ARBA" id="ARBA00022801"/>
    </source>
</evidence>
<evidence type="ECO:0000256" key="1">
    <source>
        <dbReference type="ARBA" id="ARBA00001947"/>
    </source>
</evidence>
<evidence type="ECO:0000259" key="5">
    <source>
        <dbReference type="SMART" id="SM00849"/>
    </source>
</evidence>
<dbReference type="CDD" id="cd06262">
    <property type="entry name" value="metallo-hydrolase-like_MBL-fold"/>
    <property type="match status" value="1"/>
</dbReference>
<dbReference type="GO" id="GO:0046872">
    <property type="term" value="F:metal ion binding"/>
    <property type="evidence" value="ECO:0007669"/>
    <property type="project" value="UniProtKB-KW"/>
</dbReference>
<organism evidence="6 7">
    <name type="scientific">Candidatus Coprenecus avistercoris</name>
    <dbReference type="NCBI Taxonomy" id="2840730"/>
    <lineage>
        <taxon>Bacteria</taxon>
        <taxon>Pseudomonadati</taxon>
        <taxon>Bacteroidota</taxon>
        <taxon>Bacteroidia</taxon>
        <taxon>Bacteroidales</taxon>
        <taxon>Rikenellaceae</taxon>
        <taxon>Rikenellaceae incertae sedis</taxon>
        <taxon>Candidatus Coprenecus</taxon>
    </lineage>
</organism>
<evidence type="ECO:0000256" key="2">
    <source>
        <dbReference type="ARBA" id="ARBA00022723"/>
    </source>
</evidence>
<comment type="cofactor">
    <cofactor evidence="1">
        <name>Zn(2+)</name>
        <dbReference type="ChEBI" id="CHEBI:29105"/>
    </cofactor>
</comment>
<reference evidence="6" key="2">
    <citation type="journal article" date="2021" name="PeerJ">
        <title>Extensive microbial diversity within the chicken gut microbiome revealed by metagenomics and culture.</title>
        <authorList>
            <person name="Gilroy R."/>
            <person name="Ravi A."/>
            <person name="Getino M."/>
            <person name="Pursley I."/>
            <person name="Horton D.L."/>
            <person name="Alikhan N.F."/>
            <person name="Baker D."/>
            <person name="Gharbi K."/>
            <person name="Hall N."/>
            <person name="Watson M."/>
            <person name="Adriaenssens E.M."/>
            <person name="Foster-Nyarko E."/>
            <person name="Jarju S."/>
            <person name="Secka A."/>
            <person name="Antonio M."/>
            <person name="Oren A."/>
            <person name="Chaudhuri R.R."/>
            <person name="La Ragione R."/>
            <person name="Hildebrand F."/>
            <person name="Pallen M.J."/>
        </authorList>
    </citation>
    <scope>NUCLEOTIDE SEQUENCE</scope>
    <source>
        <strain evidence="6">ChiHjej13B12-12457</strain>
    </source>
</reference>
<name>A0A9D1E1C7_9BACT</name>
<gene>
    <name evidence="6" type="ORF">IAC94_04640</name>
</gene>
<dbReference type="InterPro" id="IPR051453">
    <property type="entry name" value="MBL_Glyoxalase_II"/>
</dbReference>